<evidence type="ECO:0000313" key="2">
    <source>
        <dbReference type="EMBL" id="ESQ55754.1"/>
    </source>
</evidence>
<feature type="region of interest" description="Disordered" evidence="1">
    <location>
        <begin position="364"/>
        <end position="409"/>
    </location>
</feature>
<feature type="compositionally biased region" description="Acidic residues" evidence="1">
    <location>
        <begin position="300"/>
        <end position="311"/>
    </location>
</feature>
<keyword evidence="3" id="KW-1185">Reference proteome</keyword>
<sequence>MEEFISLEPGYSDSPSPISEPPDITNWFSSYVYESFQLSSSVKEKPLDIRNWFSSYVYESPVLDTSDGLEYSIPGESERVKETQTEEEATKIDGNDVCPRLSEQELASFAKVSDFSQSQSVLSEPPDVRNWFPSYEYQSPQLTDTHELEFHSSGKDQLIINESDTEEETSCGIFRKTMSKQENVSTSKLSSDDCKENIAADTTNEVSSDNQEMEKKSSVGLFNDSTKEVKQESSLEQEPVFCEPRCSPRISRYNPEPQFPLKNEASLHELRLQHIQETISMSSSRQKSPKKTAQKACLDENLESVDQESDDKENADRKSTETGFVTMKRARFREARDRCSMTKPNRGVLMGCSRGEELKNIAGEEDKEERKKKRRVLGEMSNHQFSGAEEIAGKWHCPQRNKGKSGPPLKQLRLDAWVHKV</sequence>
<reference evidence="2 3" key="1">
    <citation type="journal article" date="2013" name="Front. Plant Sci.">
        <title>The Reference Genome of the Halophytic Plant Eutrema salsugineum.</title>
        <authorList>
            <person name="Yang R."/>
            <person name="Jarvis D.E."/>
            <person name="Chen H."/>
            <person name="Beilstein M.A."/>
            <person name="Grimwood J."/>
            <person name="Jenkins J."/>
            <person name="Shu S."/>
            <person name="Prochnik S."/>
            <person name="Xin M."/>
            <person name="Ma C."/>
            <person name="Schmutz J."/>
            <person name="Wing R.A."/>
            <person name="Mitchell-Olds T."/>
            <person name="Schumaker K.S."/>
            <person name="Wang X."/>
        </authorList>
    </citation>
    <scope>NUCLEOTIDE SEQUENCE [LARGE SCALE GENOMIC DNA]</scope>
</reference>
<proteinExistence type="predicted"/>
<dbReference type="Gramene" id="ESQ55754">
    <property type="protein sequence ID" value="ESQ55754"/>
    <property type="gene ID" value="EUTSA_v10027153mg"/>
</dbReference>
<organism evidence="2 3">
    <name type="scientific">Eutrema salsugineum</name>
    <name type="common">Saltwater cress</name>
    <name type="synonym">Sisymbrium salsugineum</name>
    <dbReference type="NCBI Taxonomy" id="72664"/>
    <lineage>
        <taxon>Eukaryota</taxon>
        <taxon>Viridiplantae</taxon>
        <taxon>Streptophyta</taxon>
        <taxon>Embryophyta</taxon>
        <taxon>Tracheophyta</taxon>
        <taxon>Spermatophyta</taxon>
        <taxon>Magnoliopsida</taxon>
        <taxon>eudicotyledons</taxon>
        <taxon>Gunneridae</taxon>
        <taxon>Pentapetalae</taxon>
        <taxon>rosids</taxon>
        <taxon>malvids</taxon>
        <taxon>Brassicales</taxon>
        <taxon>Brassicaceae</taxon>
        <taxon>Eutremeae</taxon>
        <taxon>Eutrema</taxon>
    </lineage>
</organism>
<protein>
    <submittedName>
        <fullName evidence="2">Uncharacterized protein</fullName>
    </submittedName>
</protein>
<evidence type="ECO:0000256" key="1">
    <source>
        <dbReference type="SAM" id="MobiDB-lite"/>
    </source>
</evidence>
<dbReference type="eggNOG" id="ENOG502S4D2">
    <property type="taxonomic scope" value="Eukaryota"/>
</dbReference>
<dbReference type="Proteomes" id="UP000030689">
    <property type="component" value="Unassembled WGS sequence"/>
</dbReference>
<name>V4MGR5_EUTSA</name>
<dbReference type="PANTHER" id="PTHR36368">
    <property type="entry name" value="ATP-DEPENDENT CASEINOLYTIC PROTEASE/CROTONASE FAMILY PROTEIN"/>
    <property type="match status" value="1"/>
</dbReference>
<feature type="region of interest" description="Disordered" evidence="1">
    <location>
        <begin position="278"/>
        <end position="322"/>
    </location>
</feature>
<feature type="region of interest" description="Disordered" evidence="1">
    <location>
        <begin position="202"/>
        <end position="240"/>
    </location>
</feature>
<dbReference type="AlphaFoldDB" id="V4MGR5"/>
<dbReference type="PANTHER" id="PTHR36368:SF1">
    <property type="entry name" value="ATP-DEPENDENT CASEINOLYTIC PROTEASE_CROTONASE FAMILY PROTEIN"/>
    <property type="match status" value="1"/>
</dbReference>
<accession>V4MGR5</accession>
<evidence type="ECO:0000313" key="3">
    <source>
        <dbReference type="Proteomes" id="UP000030689"/>
    </source>
</evidence>
<dbReference type="KEGG" id="eus:EUTSA_v10027153mg"/>
<dbReference type="OMA" id="DIRNWFP"/>
<dbReference type="STRING" id="72664.V4MGR5"/>
<gene>
    <name evidence="2" type="ORF">EUTSA_v10027153mg</name>
</gene>
<dbReference type="EMBL" id="KI517384">
    <property type="protein sequence ID" value="ESQ55754.1"/>
    <property type="molecule type" value="Genomic_DNA"/>
</dbReference>